<organism evidence="2">
    <name type="scientific">Tanacetum cinerariifolium</name>
    <name type="common">Dalmatian daisy</name>
    <name type="synonym">Chrysanthemum cinerariifolium</name>
    <dbReference type="NCBI Taxonomy" id="118510"/>
    <lineage>
        <taxon>Eukaryota</taxon>
        <taxon>Viridiplantae</taxon>
        <taxon>Streptophyta</taxon>
        <taxon>Embryophyta</taxon>
        <taxon>Tracheophyta</taxon>
        <taxon>Spermatophyta</taxon>
        <taxon>Magnoliopsida</taxon>
        <taxon>eudicotyledons</taxon>
        <taxon>Gunneridae</taxon>
        <taxon>Pentapetalae</taxon>
        <taxon>asterids</taxon>
        <taxon>campanulids</taxon>
        <taxon>Asterales</taxon>
        <taxon>Asteraceae</taxon>
        <taxon>Asteroideae</taxon>
        <taxon>Anthemideae</taxon>
        <taxon>Anthemidinae</taxon>
        <taxon>Tanacetum</taxon>
    </lineage>
</organism>
<proteinExistence type="predicted"/>
<feature type="non-terminal residue" evidence="2">
    <location>
        <position position="1"/>
    </location>
</feature>
<name>A0A699LEK0_TANCI</name>
<evidence type="ECO:0000313" key="2">
    <source>
        <dbReference type="EMBL" id="GFB32105.1"/>
    </source>
</evidence>
<dbReference type="AlphaFoldDB" id="A0A699LEK0"/>
<feature type="compositionally biased region" description="Acidic residues" evidence="1">
    <location>
        <begin position="9"/>
        <end position="18"/>
    </location>
</feature>
<accession>A0A699LEK0</accession>
<gene>
    <name evidence="2" type="ORF">Tci_704076</name>
</gene>
<feature type="compositionally biased region" description="Acidic residues" evidence="1">
    <location>
        <begin position="26"/>
        <end position="47"/>
    </location>
</feature>
<protein>
    <submittedName>
        <fullName evidence="2">Uncharacterized protein</fullName>
    </submittedName>
</protein>
<reference evidence="2" key="1">
    <citation type="journal article" date="2019" name="Sci. Rep.">
        <title>Draft genome of Tanacetum cinerariifolium, the natural source of mosquito coil.</title>
        <authorList>
            <person name="Yamashiro T."/>
            <person name="Shiraishi A."/>
            <person name="Satake H."/>
            <person name="Nakayama K."/>
        </authorList>
    </citation>
    <scope>NUCLEOTIDE SEQUENCE</scope>
</reference>
<feature type="region of interest" description="Disordered" evidence="1">
    <location>
        <begin position="1"/>
        <end position="47"/>
    </location>
</feature>
<sequence>LSLIPEPILVDEDEDPKEEEFKEKEEPQEEDMDIDDEEDENEPELTDIDSLFGRIASLSRRLCGRETEHALVKKKGKEKDEYYGKLILDLGNEVRSSMEEESVAMENLVRKLGNAEKRAECKKL</sequence>
<feature type="non-terminal residue" evidence="2">
    <location>
        <position position="124"/>
    </location>
</feature>
<evidence type="ECO:0000256" key="1">
    <source>
        <dbReference type="SAM" id="MobiDB-lite"/>
    </source>
</evidence>
<comment type="caution">
    <text evidence="2">The sequence shown here is derived from an EMBL/GenBank/DDBJ whole genome shotgun (WGS) entry which is preliminary data.</text>
</comment>
<dbReference type="EMBL" id="BKCJ010601400">
    <property type="protein sequence ID" value="GFB32105.1"/>
    <property type="molecule type" value="Genomic_DNA"/>
</dbReference>